<dbReference type="EMBL" id="CALLCH030000007">
    <property type="protein sequence ID" value="CAI4213223.1"/>
    <property type="molecule type" value="Genomic_DNA"/>
</dbReference>
<dbReference type="AlphaFoldDB" id="A0A9P1M844"/>
<reference evidence="1" key="1">
    <citation type="submission" date="2022-11" db="EMBL/GenBank/DDBJ databases">
        <authorList>
            <person name="Scott C."/>
            <person name="Bruce N."/>
        </authorList>
    </citation>
    <scope>NUCLEOTIDE SEQUENCE</scope>
</reference>
<gene>
    <name evidence="1" type="ORF">PPNO1_LOCUS2973</name>
</gene>
<accession>A0A9P1M844</accession>
<keyword evidence="2" id="KW-1185">Reference proteome</keyword>
<organism evidence="1 2">
    <name type="scientific">Parascedosporium putredinis</name>
    <dbReference type="NCBI Taxonomy" id="1442378"/>
    <lineage>
        <taxon>Eukaryota</taxon>
        <taxon>Fungi</taxon>
        <taxon>Dikarya</taxon>
        <taxon>Ascomycota</taxon>
        <taxon>Pezizomycotina</taxon>
        <taxon>Sordariomycetes</taxon>
        <taxon>Hypocreomycetidae</taxon>
        <taxon>Microascales</taxon>
        <taxon>Microascaceae</taxon>
        <taxon>Parascedosporium</taxon>
    </lineage>
</organism>
<dbReference type="Proteomes" id="UP000838763">
    <property type="component" value="Unassembled WGS sequence"/>
</dbReference>
<sequence length="666" mass="75433">MQRLLPRKVNWKKEIRESPVVNQFRDRLPDRDSIEQLRSITDGFIDASSRTPFSRQAYYRETSQCDDLFAEQLRDLSTDDPFLEAGIVACAHVVTAKWGRDRLHRLQRIHLDNHETIFNERVPAYLRCLTLVHSVRRDIVTDLEAQAAKEMLAAISAKKARSRFPSIWGTLEHVGRDEDDRLLSDLLVETILRSTNIRNALSGELETLRATQRWVQAYRICQELQSVTAYTRVAHIIRDLLPNYPMWASWQPSPSRITLWETPTLFPYRARLASVLELEGPDVTGRQQRVLRLSSTGTFDISHTSMGMHILEELLDTLDVAAAIGSGAVDFFLASCVEPTPLNERFLRRLKQGLSLKDDDAGRALAHLTRALAPNTPMHDRMTAFTDALPVLGRSMDLQMAFGSAAHLAMLAHETLTKVQTQFGRAVERGDDSEAFGLRVQALASAMLASEWLHGHWTLCTWTCSATSRPRPPCERLSRPCESRARTVVSPWSGVCWSLSPLSTLDRPPHAVASAPAEQANVVMFDDPVWFEDMTNELDRLRATIKRIKDIDSDLATQCVRQSKLEKPSFVSDLVTRLQDNDQASVSLAACIRMRANTWMERRADDACWTELLTHTMRMRPPGLLDRLAKVLPPPSWERWVENLNALYGGDLPDLGGPWLYEAIDL</sequence>
<name>A0A9P1M844_9PEZI</name>
<dbReference type="OrthoDB" id="109543at2759"/>
<comment type="caution">
    <text evidence="1">The sequence shown here is derived from an EMBL/GenBank/DDBJ whole genome shotgun (WGS) entry which is preliminary data.</text>
</comment>
<protein>
    <submittedName>
        <fullName evidence="1">Uncharacterized protein</fullName>
    </submittedName>
</protein>
<evidence type="ECO:0000313" key="1">
    <source>
        <dbReference type="EMBL" id="CAI4213223.1"/>
    </source>
</evidence>
<evidence type="ECO:0000313" key="2">
    <source>
        <dbReference type="Proteomes" id="UP000838763"/>
    </source>
</evidence>
<proteinExistence type="predicted"/>